<dbReference type="Gene3D" id="3.40.50.150">
    <property type="entry name" value="Vaccinia Virus protein VP39"/>
    <property type="match status" value="1"/>
</dbReference>
<gene>
    <name evidence="1" type="ORF">AB852_08730</name>
</gene>
<dbReference type="STRING" id="1048205.AB852_08730"/>
<dbReference type="InterPro" id="IPR029063">
    <property type="entry name" value="SAM-dependent_MTases_sf"/>
</dbReference>
<comment type="caution">
    <text evidence="1">The sequence shown here is derived from an EMBL/GenBank/DDBJ whole genome shotgun (WGS) entry which is preliminary data.</text>
</comment>
<keyword evidence="1" id="KW-0808">Transferase</keyword>
<dbReference type="Pfam" id="PF04672">
    <property type="entry name" value="Methyltransf_19"/>
    <property type="match status" value="1"/>
</dbReference>
<dbReference type="GO" id="GO:0032259">
    <property type="term" value="P:methylation"/>
    <property type="evidence" value="ECO:0007669"/>
    <property type="project" value="UniProtKB-KW"/>
</dbReference>
<accession>A0A1Q4V967</accession>
<proteinExistence type="predicted"/>
<keyword evidence="1" id="KW-0489">Methyltransferase</keyword>
<dbReference type="RefSeq" id="WP_073785832.1">
    <property type="nucleotide sequence ID" value="NZ_CP109583.1"/>
</dbReference>
<keyword evidence="2" id="KW-1185">Reference proteome</keyword>
<dbReference type="GeneID" id="96790142"/>
<sequence length="266" mass="28967">MTDDQPAQRPRIDTSVAHSARVWNYWLGGKDHYPADQAAGLAYEAALPQARQWAQESRAFLRRMITYLAAEAGIRQFLDLGSGLPTVNNTHEVAQRIAPDARIVYVDHDPQVLVHVGALLTSTPEGATAYVEADMRDTDTVLAGAADTLDLSRPVALVCADVLGHIEDFDEALDLIERIVRRLPPGSYLALSHCDADGPEHRAAQDAYNATGAIPYILRTPQQIGRFFQGLELVAPGLVSWPNWRPDATTGTTAIRAGWGAVARIP</sequence>
<dbReference type="PIRSF" id="PIRSF017393">
    <property type="entry name" value="MTase_SAV2177"/>
    <property type="match status" value="1"/>
</dbReference>
<reference evidence="1 2" key="1">
    <citation type="submission" date="2015-06" db="EMBL/GenBank/DDBJ databases">
        <title>Cloning and characterization of the uncialamcin biosynthetic gene cluster.</title>
        <authorList>
            <person name="Yan X."/>
            <person name="Huang T."/>
            <person name="Ge H."/>
            <person name="Shen B."/>
        </authorList>
    </citation>
    <scope>NUCLEOTIDE SEQUENCE [LARGE SCALE GENOMIC DNA]</scope>
    <source>
        <strain evidence="1 2">DCA2648</strain>
    </source>
</reference>
<dbReference type="GO" id="GO:0008168">
    <property type="term" value="F:methyltransferase activity"/>
    <property type="evidence" value="ECO:0007669"/>
    <property type="project" value="UniProtKB-KW"/>
</dbReference>
<evidence type="ECO:0000313" key="2">
    <source>
        <dbReference type="Proteomes" id="UP000186455"/>
    </source>
</evidence>
<dbReference type="Proteomes" id="UP000186455">
    <property type="component" value="Unassembled WGS sequence"/>
</dbReference>
<dbReference type="SUPFAM" id="SSF53335">
    <property type="entry name" value="S-adenosyl-L-methionine-dependent methyltransferases"/>
    <property type="match status" value="1"/>
</dbReference>
<evidence type="ECO:0000313" key="1">
    <source>
        <dbReference type="EMBL" id="OKH94391.1"/>
    </source>
</evidence>
<dbReference type="EMBL" id="LFBV01000002">
    <property type="protein sequence ID" value="OKH94391.1"/>
    <property type="molecule type" value="Genomic_DNA"/>
</dbReference>
<name>A0A1Q4V967_9ACTN</name>
<organism evidence="1 2">
    <name type="scientific">Streptomyces uncialis</name>
    <dbReference type="NCBI Taxonomy" id="1048205"/>
    <lineage>
        <taxon>Bacteria</taxon>
        <taxon>Bacillati</taxon>
        <taxon>Actinomycetota</taxon>
        <taxon>Actinomycetes</taxon>
        <taxon>Kitasatosporales</taxon>
        <taxon>Streptomycetaceae</taxon>
        <taxon>Streptomyces</taxon>
    </lineage>
</organism>
<dbReference type="InterPro" id="IPR006764">
    <property type="entry name" value="SAM_dep_MeTrfase_SAV2177_type"/>
</dbReference>
<dbReference type="AlphaFoldDB" id="A0A1Q4V967"/>
<protein>
    <submittedName>
        <fullName evidence="1">S-adenosyl methyltransferase</fullName>
    </submittedName>
</protein>